<keyword evidence="1" id="KW-0812">Transmembrane</keyword>
<sequence>MQKQKSTTTKSGSPGLKLTLLILVISITIVIGIFQQGSNVASKGIVRMGKLVACDFEVFGIVQERKDLLMGCSTVFQTLSSSVLRYALLSSEVEWCPIR</sequence>
<dbReference type="EMBL" id="UFQT01000646">
    <property type="protein sequence ID" value="SSX26076.1"/>
    <property type="molecule type" value="Genomic_DNA"/>
</dbReference>
<organism evidence="2">
    <name type="scientific">Culicoides sonorensis</name>
    <name type="common">Biting midge</name>
    <dbReference type="NCBI Taxonomy" id="179676"/>
    <lineage>
        <taxon>Eukaryota</taxon>
        <taxon>Metazoa</taxon>
        <taxon>Ecdysozoa</taxon>
        <taxon>Arthropoda</taxon>
        <taxon>Hexapoda</taxon>
        <taxon>Insecta</taxon>
        <taxon>Pterygota</taxon>
        <taxon>Neoptera</taxon>
        <taxon>Endopterygota</taxon>
        <taxon>Diptera</taxon>
        <taxon>Nematocera</taxon>
        <taxon>Chironomoidea</taxon>
        <taxon>Ceratopogonidae</taxon>
        <taxon>Ceratopogoninae</taxon>
        <taxon>Culicoides</taxon>
        <taxon>Monoculicoides</taxon>
    </lineage>
</organism>
<reference evidence="2" key="1">
    <citation type="submission" date="2018-07" db="EMBL/GenBank/DDBJ databases">
        <authorList>
            <person name="Quirk P.G."/>
            <person name="Krulwich T.A."/>
        </authorList>
    </citation>
    <scope>NUCLEOTIDE SEQUENCE</scope>
</reference>
<accession>A0A336M729</accession>
<protein>
    <submittedName>
        <fullName evidence="2">CSON013090 protein</fullName>
    </submittedName>
</protein>
<gene>
    <name evidence="2" type="primary">CSON013090</name>
</gene>
<name>A0A336M729_CULSO</name>
<dbReference type="AlphaFoldDB" id="A0A336M729"/>
<proteinExistence type="predicted"/>
<keyword evidence="1" id="KW-0472">Membrane</keyword>
<dbReference type="VEuPathDB" id="VectorBase:CSON013090"/>
<evidence type="ECO:0000256" key="1">
    <source>
        <dbReference type="SAM" id="Phobius"/>
    </source>
</evidence>
<keyword evidence="1" id="KW-1133">Transmembrane helix</keyword>
<feature type="transmembrane region" description="Helical" evidence="1">
    <location>
        <begin position="15"/>
        <end position="34"/>
    </location>
</feature>
<evidence type="ECO:0000313" key="2">
    <source>
        <dbReference type="EMBL" id="SSX26076.1"/>
    </source>
</evidence>